<dbReference type="Proteomes" id="UP000554482">
    <property type="component" value="Unassembled WGS sequence"/>
</dbReference>
<dbReference type="PANTHER" id="PTHR31672">
    <property type="entry name" value="BNACNNG10540D PROTEIN"/>
    <property type="match status" value="1"/>
</dbReference>
<dbReference type="Gene3D" id="1.20.1280.50">
    <property type="match status" value="1"/>
</dbReference>
<dbReference type="InterPro" id="IPR036047">
    <property type="entry name" value="F-box-like_dom_sf"/>
</dbReference>
<evidence type="ECO:0000259" key="1">
    <source>
        <dbReference type="PROSITE" id="PS50181"/>
    </source>
</evidence>
<name>A0A7J6VF53_THATH</name>
<dbReference type="InterPro" id="IPR013187">
    <property type="entry name" value="F-box-assoc_dom_typ3"/>
</dbReference>
<evidence type="ECO:0000313" key="2">
    <source>
        <dbReference type="EMBL" id="KAF5183729.1"/>
    </source>
</evidence>
<organism evidence="2 3">
    <name type="scientific">Thalictrum thalictroides</name>
    <name type="common">Rue-anemone</name>
    <name type="synonym">Anemone thalictroides</name>
    <dbReference type="NCBI Taxonomy" id="46969"/>
    <lineage>
        <taxon>Eukaryota</taxon>
        <taxon>Viridiplantae</taxon>
        <taxon>Streptophyta</taxon>
        <taxon>Embryophyta</taxon>
        <taxon>Tracheophyta</taxon>
        <taxon>Spermatophyta</taxon>
        <taxon>Magnoliopsida</taxon>
        <taxon>Ranunculales</taxon>
        <taxon>Ranunculaceae</taxon>
        <taxon>Thalictroideae</taxon>
        <taxon>Thalictrum</taxon>
    </lineage>
</organism>
<dbReference type="PROSITE" id="PS50181">
    <property type="entry name" value="FBOX"/>
    <property type="match status" value="1"/>
</dbReference>
<protein>
    <submittedName>
        <fullName evidence="2">F-box protein cpr1</fullName>
    </submittedName>
</protein>
<dbReference type="SMART" id="SM00256">
    <property type="entry name" value="FBOX"/>
    <property type="match status" value="1"/>
</dbReference>
<evidence type="ECO:0000313" key="3">
    <source>
        <dbReference type="Proteomes" id="UP000554482"/>
    </source>
</evidence>
<dbReference type="EMBL" id="JABWDY010033037">
    <property type="protein sequence ID" value="KAF5183729.1"/>
    <property type="molecule type" value="Genomic_DNA"/>
</dbReference>
<dbReference type="SUPFAM" id="SSF81383">
    <property type="entry name" value="F-box domain"/>
    <property type="match status" value="1"/>
</dbReference>
<dbReference type="OrthoDB" id="610337at2759"/>
<dbReference type="Pfam" id="PF00646">
    <property type="entry name" value="F-box"/>
    <property type="match status" value="1"/>
</dbReference>
<dbReference type="AlphaFoldDB" id="A0A7J6VF53"/>
<proteinExistence type="predicted"/>
<dbReference type="CDD" id="cd22157">
    <property type="entry name" value="F-box_AtFBW1-like"/>
    <property type="match status" value="1"/>
</dbReference>
<accession>A0A7J6VF53</accession>
<feature type="domain" description="F-box" evidence="1">
    <location>
        <begin position="1"/>
        <end position="43"/>
    </location>
</feature>
<dbReference type="InterPro" id="IPR001810">
    <property type="entry name" value="F-box_dom"/>
</dbReference>
<dbReference type="InterPro" id="IPR050796">
    <property type="entry name" value="SCF_F-box_component"/>
</dbReference>
<keyword evidence="3" id="KW-1185">Reference proteome</keyword>
<dbReference type="PANTHER" id="PTHR31672:SF13">
    <property type="entry name" value="F-BOX PROTEIN CPR30-LIKE"/>
    <property type="match status" value="1"/>
</dbReference>
<comment type="caution">
    <text evidence="2">The sequence shown here is derived from an EMBL/GenBank/DDBJ whole genome shotgun (WGS) entry which is preliminary data.</text>
</comment>
<gene>
    <name evidence="2" type="ORF">FRX31_026685</name>
</gene>
<reference evidence="2 3" key="1">
    <citation type="submission" date="2020-06" db="EMBL/GenBank/DDBJ databases">
        <title>Transcriptomic and genomic resources for Thalictrum thalictroides and T. hernandezii: Facilitating candidate gene discovery in an emerging model plant lineage.</title>
        <authorList>
            <person name="Arias T."/>
            <person name="Riano-Pachon D.M."/>
            <person name="Di Stilio V.S."/>
        </authorList>
    </citation>
    <scope>NUCLEOTIDE SEQUENCE [LARGE SCALE GENOMIC DNA]</scope>
    <source>
        <strain evidence="3">cv. WT478/WT964</strain>
        <tissue evidence="2">Leaves</tissue>
    </source>
</reference>
<dbReference type="Pfam" id="PF08268">
    <property type="entry name" value="FBA_3"/>
    <property type="match status" value="1"/>
</dbReference>
<sequence length="369" mass="42647">MEKLPPEITTNILSRLPIKSSVQCRCVCKPWCEILTDSKFPLIHLNQISTISPDILVYSISHEILYLDDSKEAFGRKPIKPFKVFSENFMHNSFYKKDSIVLGSCNGLICLAKFEGPLTPSNPICIFNPITETCSKLPDYKDPEFEMPTGLNHKRFMYGFGFDDSKQEFKFVLVTFFSNLSEVQICTLGDSTWRRKTGCAPDVLNLASRQHSTAFVNQCLHWVADVRLTIPIIVSFNSGVEEFDFVPIPPSNKLRKLTVGVLEGHLSAVDYTYVNYIHIWVMKKYKVKESWVKQFSIKHDLICRDCDHFFCYFETLKFRKNGELLLLCNGRDFLSYNIRSRKIMIYKIEEDKGRATVTVAREKLYVVVF</sequence>